<organism evidence="1 2">
    <name type="scientific">Tsukamurella conjunctivitidis</name>
    <dbReference type="NCBI Taxonomy" id="2592068"/>
    <lineage>
        <taxon>Bacteria</taxon>
        <taxon>Bacillati</taxon>
        <taxon>Actinomycetota</taxon>
        <taxon>Actinomycetes</taxon>
        <taxon>Mycobacteriales</taxon>
        <taxon>Tsukamurellaceae</taxon>
        <taxon>Tsukamurella</taxon>
    </lineage>
</organism>
<name>A0A5C5S6B2_9ACTN</name>
<keyword evidence="2" id="KW-1185">Reference proteome</keyword>
<reference evidence="1 2" key="1">
    <citation type="submission" date="2019-06" db="EMBL/GenBank/DDBJ databases">
        <title>Tsukamurella conjunctivitidis sp. nov., Tsukamurella assacharolytica sp. nov. and Tsukamurella sputae sp. nov. isolated from patients with conjunctivitis, bacteraemia (lymphoma) and respiratory infection (sputum) in Hong Kong.</title>
        <authorList>
            <person name="Teng J.L.L."/>
            <person name="Lee H.H."/>
            <person name="Fong J.Y.H."/>
            <person name="Fok K.M.N."/>
            <person name="Lau S.K.P."/>
            <person name="Woo P.C.Y."/>
        </authorList>
    </citation>
    <scope>NUCLEOTIDE SEQUENCE [LARGE SCALE GENOMIC DNA]</scope>
    <source>
        <strain evidence="1 2">HKU72</strain>
    </source>
</reference>
<comment type="caution">
    <text evidence="1">The sequence shown here is derived from an EMBL/GenBank/DDBJ whole genome shotgun (WGS) entry which is preliminary data.</text>
</comment>
<gene>
    <name evidence="1" type="ORF">FK530_00340</name>
</gene>
<dbReference type="EMBL" id="VIGX01000001">
    <property type="protein sequence ID" value="TWS30370.1"/>
    <property type="molecule type" value="Genomic_DNA"/>
</dbReference>
<sequence length="57" mass="6565">MITRAWTRFVSWARFGYPDDVPAPGYEPLFALLDRRRTDTDTFASGDVRSAQSRRGQ</sequence>
<dbReference type="RefSeq" id="WP_146485011.1">
    <property type="nucleotide sequence ID" value="NZ_VIGX01000001.1"/>
</dbReference>
<dbReference type="Proteomes" id="UP000319375">
    <property type="component" value="Unassembled WGS sequence"/>
</dbReference>
<evidence type="ECO:0000313" key="1">
    <source>
        <dbReference type="EMBL" id="TWS30370.1"/>
    </source>
</evidence>
<dbReference type="Gene3D" id="6.10.140.2080">
    <property type="match status" value="1"/>
</dbReference>
<accession>A0A5C5S6B2</accession>
<protein>
    <submittedName>
        <fullName evidence="1">DUF3349 domain-containing protein</fullName>
    </submittedName>
</protein>
<dbReference type="Pfam" id="PF11829">
    <property type="entry name" value="DUF3349"/>
    <property type="match status" value="1"/>
</dbReference>
<proteinExistence type="predicted"/>
<dbReference type="InterPro" id="IPR021784">
    <property type="entry name" value="DUF3349"/>
</dbReference>
<dbReference type="AlphaFoldDB" id="A0A5C5S6B2"/>
<evidence type="ECO:0000313" key="2">
    <source>
        <dbReference type="Proteomes" id="UP000319375"/>
    </source>
</evidence>